<feature type="domain" description="RIN4 pathogenic type III effector avirulence factor Avr cleavage site" evidence="2">
    <location>
        <begin position="35"/>
        <end position="63"/>
    </location>
</feature>
<name>A0ABQ8I8R2_9ROSI</name>
<accession>A0ABQ8I8R2</accession>
<sequence length="325" mass="36155">MYNFHSIKTFANGLEIVGTEKTVCQNISSDIKLQHSSVPQFGNWDSEGNVPYTAYFEKARNKKSRVKTNINNPEGNPRMLSSDVAPVQAPAFQMDTESGAQKGQETLRTKVRRTSRENADLIRSSVSPLHHNTDRRVATDLPLHSHSSRRSSDIPRKAIQPTVGPDRRTEHSPLHPHHQTRFGGKGNGATWERKGSTEGSNNLAPLTPGRSRLGSVTRGHETPDHSTAVPKFGDWDEANPASADGFSHVFNKVREEKLNNRTGQVPVSATPNSNSNDRMQHDNEMSKVKRKYRFTLTAKMRHALAICQFDVSAFDGLASDVNFHV</sequence>
<dbReference type="InterPro" id="IPR040387">
    <property type="entry name" value="RIN4/NOI4"/>
</dbReference>
<keyword evidence="4" id="KW-1185">Reference proteome</keyword>
<evidence type="ECO:0000256" key="1">
    <source>
        <dbReference type="SAM" id="MobiDB-lite"/>
    </source>
</evidence>
<feature type="region of interest" description="Disordered" evidence="1">
    <location>
        <begin position="96"/>
        <end position="232"/>
    </location>
</feature>
<feature type="compositionally biased region" description="Polar residues" evidence="1">
    <location>
        <begin position="263"/>
        <end position="277"/>
    </location>
</feature>
<reference evidence="3 4" key="1">
    <citation type="submission" date="2021-02" db="EMBL/GenBank/DDBJ databases">
        <title>Plant Genome Project.</title>
        <authorList>
            <person name="Zhang R.-G."/>
        </authorList>
    </citation>
    <scope>NUCLEOTIDE SEQUENCE [LARGE SCALE GENOMIC DNA]</scope>
    <source>
        <tissue evidence="3">Leaves</tissue>
    </source>
</reference>
<evidence type="ECO:0000313" key="4">
    <source>
        <dbReference type="Proteomes" id="UP000827721"/>
    </source>
</evidence>
<dbReference type="InterPro" id="IPR008700">
    <property type="entry name" value="TypeIII_avirulence_cleave"/>
</dbReference>
<dbReference type="PANTHER" id="PTHR33159:SF6">
    <property type="entry name" value="RPM1-INTERACTING PROTEIN 4"/>
    <property type="match status" value="1"/>
</dbReference>
<feature type="domain" description="RIN4 pathogenic type III effector avirulence factor Avr cleavage site" evidence="2">
    <location>
        <begin position="225"/>
        <end position="257"/>
    </location>
</feature>
<protein>
    <recommendedName>
        <fullName evidence="2">RIN4 pathogenic type III effector avirulence factor Avr cleavage site domain-containing protein</fullName>
    </recommendedName>
</protein>
<organism evidence="3 4">
    <name type="scientific">Xanthoceras sorbifolium</name>
    <dbReference type="NCBI Taxonomy" id="99658"/>
    <lineage>
        <taxon>Eukaryota</taxon>
        <taxon>Viridiplantae</taxon>
        <taxon>Streptophyta</taxon>
        <taxon>Embryophyta</taxon>
        <taxon>Tracheophyta</taxon>
        <taxon>Spermatophyta</taxon>
        <taxon>Magnoliopsida</taxon>
        <taxon>eudicotyledons</taxon>
        <taxon>Gunneridae</taxon>
        <taxon>Pentapetalae</taxon>
        <taxon>rosids</taxon>
        <taxon>malvids</taxon>
        <taxon>Sapindales</taxon>
        <taxon>Sapindaceae</taxon>
        <taxon>Xanthoceroideae</taxon>
        <taxon>Xanthoceras</taxon>
    </lineage>
</organism>
<dbReference type="PANTHER" id="PTHR33159">
    <property type="entry name" value="RPM1-INTERACTING PROTEIN 4 (RIN4) FAMILY PROTEIN"/>
    <property type="match status" value="1"/>
</dbReference>
<evidence type="ECO:0000313" key="3">
    <source>
        <dbReference type="EMBL" id="KAH7573016.1"/>
    </source>
</evidence>
<feature type="compositionally biased region" description="Polar residues" evidence="1">
    <location>
        <begin position="96"/>
        <end position="106"/>
    </location>
</feature>
<proteinExistence type="predicted"/>
<dbReference type="EMBL" id="JAFEMO010000003">
    <property type="protein sequence ID" value="KAH7573016.1"/>
    <property type="molecule type" value="Genomic_DNA"/>
</dbReference>
<feature type="region of interest" description="Disordered" evidence="1">
    <location>
        <begin position="263"/>
        <end position="284"/>
    </location>
</feature>
<comment type="caution">
    <text evidence="3">The sequence shown here is derived from an EMBL/GenBank/DDBJ whole genome shotgun (WGS) entry which is preliminary data.</text>
</comment>
<gene>
    <name evidence="3" type="ORF">JRO89_XS03G0051600</name>
</gene>
<evidence type="ECO:0000259" key="2">
    <source>
        <dbReference type="Pfam" id="PF05627"/>
    </source>
</evidence>
<dbReference type="Pfam" id="PF05627">
    <property type="entry name" value="AvrRpt-cleavage"/>
    <property type="match status" value="2"/>
</dbReference>
<dbReference type="Proteomes" id="UP000827721">
    <property type="component" value="Unassembled WGS sequence"/>
</dbReference>